<evidence type="ECO:0000313" key="9">
    <source>
        <dbReference type="Proteomes" id="UP001139353"/>
    </source>
</evidence>
<dbReference type="InterPro" id="IPR036890">
    <property type="entry name" value="HATPase_C_sf"/>
</dbReference>
<keyword evidence="5" id="KW-0418">Kinase</keyword>
<dbReference type="EC" id="2.7.13.3" evidence="2"/>
<keyword evidence="3" id="KW-0597">Phosphoprotein</keyword>
<sequence>MNALSPSLAMRNVAASTIEQDIAAIARIEAVPRLLKVLCETTGMGFAAVARVTDEKWVACAVEDRVSFGLMPGGELPLASTLCHDVRSTNQAIFIDHASQDPVFCTHHTPRIYQIESYASVPIKLADGEYFGNLCAIDAQPHKMREPKVMDMFELFAQLIALQLESDRRHARTESLLMNEREAGELREQFIAVLGHDLRNPLAAIAMGAVLLKRKAGDPAAVVTAAQRIERSARRMSGLINDVLDFARGRLGSGIGVELEETTTLGLSLEGVTAELREAHPERAIVADIAVDGPVRCDLERIQQLLSNLLANALSHGLESAPVGVRAFLDGADVVIEVRNDGEPIPADRIDRVFEPFWRRTAAREGLGLGLYICSQIARSHGGRLTATSSAERGTTFTARLPIRL</sequence>
<dbReference type="CDD" id="cd00082">
    <property type="entry name" value="HisKA"/>
    <property type="match status" value="1"/>
</dbReference>
<proteinExistence type="predicted"/>
<evidence type="ECO:0000256" key="2">
    <source>
        <dbReference type="ARBA" id="ARBA00012438"/>
    </source>
</evidence>
<dbReference type="GO" id="GO:0000155">
    <property type="term" value="F:phosphorelay sensor kinase activity"/>
    <property type="evidence" value="ECO:0007669"/>
    <property type="project" value="InterPro"/>
</dbReference>
<protein>
    <recommendedName>
        <fullName evidence="2">histidine kinase</fullName>
        <ecNumber evidence="2">2.7.13.3</ecNumber>
    </recommendedName>
</protein>
<comment type="caution">
    <text evidence="8">The sequence shown here is derived from an EMBL/GenBank/DDBJ whole genome shotgun (WGS) entry which is preliminary data.</text>
</comment>
<dbReference type="InterPro" id="IPR036097">
    <property type="entry name" value="HisK_dim/P_sf"/>
</dbReference>
<evidence type="ECO:0000256" key="5">
    <source>
        <dbReference type="ARBA" id="ARBA00022777"/>
    </source>
</evidence>
<keyword evidence="4" id="KW-0808">Transferase</keyword>
<gene>
    <name evidence="8" type="ORF">LPC04_10820</name>
</gene>
<accession>A0A9X1YKT6</accession>
<dbReference type="Pfam" id="PF01590">
    <property type="entry name" value="GAF"/>
    <property type="match status" value="1"/>
</dbReference>
<dbReference type="Gene3D" id="3.30.450.40">
    <property type="match status" value="1"/>
</dbReference>
<evidence type="ECO:0000259" key="7">
    <source>
        <dbReference type="PROSITE" id="PS50109"/>
    </source>
</evidence>
<dbReference type="Proteomes" id="UP001139353">
    <property type="component" value="Unassembled WGS sequence"/>
</dbReference>
<organism evidence="8 9">
    <name type="scientific">Scleromatobacter humisilvae</name>
    <dbReference type="NCBI Taxonomy" id="2897159"/>
    <lineage>
        <taxon>Bacteria</taxon>
        <taxon>Pseudomonadati</taxon>
        <taxon>Pseudomonadota</taxon>
        <taxon>Betaproteobacteria</taxon>
        <taxon>Burkholderiales</taxon>
        <taxon>Sphaerotilaceae</taxon>
        <taxon>Scleromatobacter</taxon>
    </lineage>
</organism>
<dbReference type="PRINTS" id="PR00344">
    <property type="entry name" value="BCTRLSENSOR"/>
</dbReference>
<name>A0A9X1YKT6_9BURK</name>
<keyword evidence="6" id="KW-0902">Two-component regulatory system</keyword>
<evidence type="ECO:0000256" key="4">
    <source>
        <dbReference type="ARBA" id="ARBA00022679"/>
    </source>
</evidence>
<dbReference type="PANTHER" id="PTHR43711">
    <property type="entry name" value="TWO-COMPONENT HISTIDINE KINASE"/>
    <property type="match status" value="1"/>
</dbReference>
<dbReference type="InterPro" id="IPR004358">
    <property type="entry name" value="Sig_transdc_His_kin-like_C"/>
</dbReference>
<dbReference type="SUPFAM" id="SSF55874">
    <property type="entry name" value="ATPase domain of HSP90 chaperone/DNA topoisomerase II/histidine kinase"/>
    <property type="match status" value="1"/>
</dbReference>
<dbReference type="SUPFAM" id="SSF47384">
    <property type="entry name" value="Homodimeric domain of signal transducing histidine kinase"/>
    <property type="match status" value="1"/>
</dbReference>
<feature type="domain" description="Histidine kinase" evidence="7">
    <location>
        <begin position="193"/>
        <end position="405"/>
    </location>
</feature>
<dbReference type="EMBL" id="JAJLJH010000002">
    <property type="protein sequence ID" value="MCK9686197.1"/>
    <property type="molecule type" value="Genomic_DNA"/>
</dbReference>
<dbReference type="Gene3D" id="3.30.565.10">
    <property type="entry name" value="Histidine kinase-like ATPase, C-terminal domain"/>
    <property type="match status" value="1"/>
</dbReference>
<dbReference type="Pfam" id="PF02518">
    <property type="entry name" value="HATPase_c"/>
    <property type="match status" value="1"/>
</dbReference>
<dbReference type="InterPro" id="IPR003661">
    <property type="entry name" value="HisK_dim/P_dom"/>
</dbReference>
<keyword evidence="9" id="KW-1185">Reference proteome</keyword>
<dbReference type="SMART" id="SM00387">
    <property type="entry name" value="HATPase_c"/>
    <property type="match status" value="1"/>
</dbReference>
<comment type="catalytic activity">
    <reaction evidence="1">
        <text>ATP + protein L-histidine = ADP + protein N-phospho-L-histidine.</text>
        <dbReference type="EC" id="2.7.13.3"/>
    </reaction>
</comment>
<dbReference type="PROSITE" id="PS50109">
    <property type="entry name" value="HIS_KIN"/>
    <property type="match status" value="1"/>
</dbReference>
<dbReference type="InterPro" id="IPR003018">
    <property type="entry name" value="GAF"/>
</dbReference>
<evidence type="ECO:0000256" key="1">
    <source>
        <dbReference type="ARBA" id="ARBA00000085"/>
    </source>
</evidence>
<dbReference type="RefSeq" id="WP_275682228.1">
    <property type="nucleotide sequence ID" value="NZ_JAJLJH010000002.1"/>
</dbReference>
<dbReference type="SUPFAM" id="SSF55781">
    <property type="entry name" value="GAF domain-like"/>
    <property type="match status" value="1"/>
</dbReference>
<dbReference type="Pfam" id="PF00512">
    <property type="entry name" value="HisKA"/>
    <property type="match status" value="1"/>
</dbReference>
<dbReference type="InterPro" id="IPR003594">
    <property type="entry name" value="HATPase_dom"/>
</dbReference>
<dbReference type="SMART" id="SM00388">
    <property type="entry name" value="HisKA"/>
    <property type="match status" value="1"/>
</dbReference>
<reference evidence="8" key="1">
    <citation type="submission" date="2021-11" db="EMBL/GenBank/DDBJ databases">
        <title>BS-T2-15 a new species belonging to the Comamonadaceae family isolated from the soil of a French oak forest.</title>
        <authorList>
            <person name="Mieszkin S."/>
            <person name="Alain K."/>
        </authorList>
    </citation>
    <scope>NUCLEOTIDE SEQUENCE</scope>
    <source>
        <strain evidence="8">BS-T2-15</strain>
    </source>
</reference>
<evidence type="ECO:0000313" key="8">
    <source>
        <dbReference type="EMBL" id="MCK9686197.1"/>
    </source>
</evidence>
<dbReference type="SMART" id="SM00065">
    <property type="entry name" value="GAF"/>
    <property type="match status" value="1"/>
</dbReference>
<evidence type="ECO:0000256" key="6">
    <source>
        <dbReference type="ARBA" id="ARBA00023012"/>
    </source>
</evidence>
<dbReference type="InterPro" id="IPR029016">
    <property type="entry name" value="GAF-like_dom_sf"/>
</dbReference>
<dbReference type="Gene3D" id="1.10.287.130">
    <property type="match status" value="1"/>
</dbReference>
<dbReference type="AlphaFoldDB" id="A0A9X1YKT6"/>
<dbReference type="InterPro" id="IPR005467">
    <property type="entry name" value="His_kinase_dom"/>
</dbReference>
<dbReference type="InterPro" id="IPR050736">
    <property type="entry name" value="Sensor_HK_Regulatory"/>
</dbReference>
<dbReference type="PANTHER" id="PTHR43711:SF1">
    <property type="entry name" value="HISTIDINE KINASE 1"/>
    <property type="match status" value="1"/>
</dbReference>
<evidence type="ECO:0000256" key="3">
    <source>
        <dbReference type="ARBA" id="ARBA00022553"/>
    </source>
</evidence>
<dbReference type="CDD" id="cd00075">
    <property type="entry name" value="HATPase"/>
    <property type="match status" value="1"/>
</dbReference>